<feature type="transmembrane region" description="Helical" evidence="2">
    <location>
        <begin position="380"/>
        <end position="401"/>
    </location>
</feature>
<evidence type="ECO:0000313" key="3">
    <source>
        <dbReference type="EMBL" id="KND02676.1"/>
    </source>
</evidence>
<dbReference type="Gene3D" id="1.20.140.150">
    <property type="match status" value="1"/>
</dbReference>
<sequence length="632" mass="70447">MALTVTTAKYVLVPIILATFIIYSGFCLYLHVTQIPGVSITLSSEIPTLPYFVFVVPYGADVANIFNRRAAQAQPLWQPFLVIDSQKERALGPNQASTFGEPLVNWFSLQNRSFVHNTAPSEALPNVSTLYVLDPEGRKWKPPHLQFVVSLNRSRLFTDPNGRPPASALLQMSLLGSRLTTEQDFGQTRPINVSALPENFNGFTDLRARAALSRDINPLVQEGSWGYETTYGIRAYEYKYLNGSHEIFYEIANVGQFQMPSADTIVVRVLLSSQWTTVYTEYQAISWSQTLSSIATSFQILLLTGLMFLFGQGRFSPYGLIHRLLPQSSMPTYVPLGTDEMSRFRFFVNEYLDTSVLGAAAAGLTGMVPPSRKRPLPVSAVSILAVIFATTAFILYMLALFGGNRDLFVKEVNFLTIANETEPADTRTTLGLGLWGYCRITRHTYQCSSEVPMFSSFNFNSTVVNQDAYPKKMNAIDFVLLLGASVFMAIAVFSRIVSFWLRSLNGTSDVVAPSTSMVALLSGFVAFATLISYYNSIKRNVEEWGNGWRGRLGIGVTIVGLAVLFNMVACALLMWELKIMRQKENDMEMWKRSSYGLDPSVVGHNDGRKSADAVTLAEMQEDGEDEEFPKRR</sequence>
<dbReference type="OrthoDB" id="2163118at2759"/>
<reference evidence="3 4" key="1">
    <citation type="submission" date="2009-08" db="EMBL/GenBank/DDBJ databases">
        <title>The Genome Sequence of Spizellomyces punctatus strain DAOM BR117.</title>
        <authorList>
            <consortium name="The Broad Institute Genome Sequencing Platform"/>
            <person name="Russ C."/>
            <person name="Cuomo C."/>
            <person name="Shea T."/>
            <person name="Young S.K."/>
            <person name="Zeng Q."/>
            <person name="Koehrsen M."/>
            <person name="Haas B."/>
            <person name="Borodovsky M."/>
            <person name="Guigo R."/>
            <person name="Alvarado L."/>
            <person name="Berlin A."/>
            <person name="Bochicchio J."/>
            <person name="Borenstein D."/>
            <person name="Chapman S."/>
            <person name="Chen Z."/>
            <person name="Engels R."/>
            <person name="Freedman E."/>
            <person name="Gellesch M."/>
            <person name="Goldberg J."/>
            <person name="Griggs A."/>
            <person name="Gujja S."/>
            <person name="Heiman D."/>
            <person name="Hepburn T."/>
            <person name="Howarth C."/>
            <person name="Jen D."/>
            <person name="Larson L."/>
            <person name="Lewis B."/>
            <person name="Mehta T."/>
            <person name="Park D."/>
            <person name="Pearson M."/>
            <person name="Roberts A."/>
            <person name="Saif S."/>
            <person name="Shenoy N."/>
            <person name="Sisk P."/>
            <person name="Stolte C."/>
            <person name="Sykes S."/>
            <person name="Thomson T."/>
            <person name="Walk T."/>
            <person name="White J."/>
            <person name="Yandava C."/>
            <person name="Burger G."/>
            <person name="Gray M.W."/>
            <person name="Holland P.W.H."/>
            <person name="King N."/>
            <person name="Lang F.B.F."/>
            <person name="Roger A.J."/>
            <person name="Ruiz-Trillo I."/>
            <person name="Lander E."/>
            <person name="Nusbaum C."/>
        </authorList>
    </citation>
    <scope>NUCLEOTIDE SEQUENCE [LARGE SCALE GENOMIC DNA]</scope>
    <source>
        <strain evidence="3 4">DAOM BR117</strain>
    </source>
</reference>
<dbReference type="RefSeq" id="XP_016610715.1">
    <property type="nucleotide sequence ID" value="XM_016750075.1"/>
</dbReference>
<feature type="transmembrane region" description="Helical" evidence="2">
    <location>
        <begin position="12"/>
        <end position="32"/>
    </location>
</feature>
<feature type="compositionally biased region" description="Acidic residues" evidence="1">
    <location>
        <begin position="619"/>
        <end position="632"/>
    </location>
</feature>
<evidence type="ECO:0000256" key="2">
    <source>
        <dbReference type="SAM" id="Phobius"/>
    </source>
</evidence>
<feature type="transmembrane region" description="Helical" evidence="2">
    <location>
        <begin position="478"/>
        <end position="498"/>
    </location>
</feature>
<dbReference type="VEuPathDB" id="FungiDB:SPPG_01761"/>
<keyword evidence="2" id="KW-0472">Membrane</keyword>
<dbReference type="GO" id="GO:0005886">
    <property type="term" value="C:plasma membrane"/>
    <property type="evidence" value="ECO:0007669"/>
    <property type="project" value="InterPro"/>
</dbReference>
<proteinExistence type="predicted"/>
<evidence type="ECO:0000313" key="4">
    <source>
        <dbReference type="Proteomes" id="UP000053201"/>
    </source>
</evidence>
<organism evidence="3 4">
    <name type="scientific">Spizellomyces punctatus (strain DAOM BR117)</name>
    <dbReference type="NCBI Taxonomy" id="645134"/>
    <lineage>
        <taxon>Eukaryota</taxon>
        <taxon>Fungi</taxon>
        <taxon>Fungi incertae sedis</taxon>
        <taxon>Chytridiomycota</taxon>
        <taxon>Chytridiomycota incertae sedis</taxon>
        <taxon>Chytridiomycetes</taxon>
        <taxon>Spizellomycetales</taxon>
        <taxon>Spizellomycetaceae</taxon>
        <taxon>Spizellomyces</taxon>
    </lineage>
</organism>
<dbReference type="GeneID" id="27685402"/>
<accession>A0A0L0HMM7</accession>
<keyword evidence="4" id="KW-1185">Reference proteome</keyword>
<feature type="transmembrane region" description="Helical" evidence="2">
    <location>
        <begin position="554"/>
        <end position="575"/>
    </location>
</feature>
<keyword evidence="2" id="KW-0812">Transmembrane</keyword>
<dbReference type="InterPro" id="IPR009571">
    <property type="entry name" value="SUR7/Rim9-like_fungi"/>
</dbReference>
<evidence type="ECO:0000256" key="1">
    <source>
        <dbReference type="SAM" id="MobiDB-lite"/>
    </source>
</evidence>
<feature type="region of interest" description="Disordered" evidence="1">
    <location>
        <begin position="601"/>
        <end position="632"/>
    </location>
</feature>
<name>A0A0L0HMM7_SPIPD</name>
<feature type="transmembrane region" description="Helical" evidence="2">
    <location>
        <begin position="351"/>
        <end position="368"/>
    </location>
</feature>
<dbReference type="InParanoid" id="A0A0L0HMM7"/>
<feature type="transmembrane region" description="Helical" evidence="2">
    <location>
        <begin position="510"/>
        <end position="534"/>
    </location>
</feature>
<dbReference type="AlphaFoldDB" id="A0A0L0HMM7"/>
<gene>
    <name evidence="3" type="ORF">SPPG_01761</name>
</gene>
<protein>
    <submittedName>
        <fullName evidence="3">Uncharacterized protein</fullName>
    </submittedName>
</protein>
<dbReference type="Proteomes" id="UP000053201">
    <property type="component" value="Unassembled WGS sequence"/>
</dbReference>
<dbReference type="Pfam" id="PF06687">
    <property type="entry name" value="SUR7"/>
    <property type="match status" value="1"/>
</dbReference>
<keyword evidence="2" id="KW-1133">Transmembrane helix</keyword>
<dbReference type="EMBL" id="KQ257452">
    <property type="protein sequence ID" value="KND02676.1"/>
    <property type="molecule type" value="Genomic_DNA"/>
</dbReference>